<dbReference type="SUPFAM" id="SSF52540">
    <property type="entry name" value="P-loop containing nucleoside triphosphate hydrolases"/>
    <property type="match status" value="1"/>
</dbReference>
<dbReference type="EMBL" id="JAGPXD010000003">
    <property type="protein sequence ID" value="KAH7362660.1"/>
    <property type="molecule type" value="Genomic_DNA"/>
</dbReference>
<dbReference type="InterPro" id="IPR056693">
    <property type="entry name" value="DUF7791"/>
</dbReference>
<sequence length="1718" mass="194023">METHMIAASIALAISLVAIAVSGVFLCKQAASTDSHSKIWPRVEYSENWWSRLREESQRGRLRVTLQLKPEPVPLDFSAEQLVALRASWGSFIIDSYTRVEESSNTVKEDEKAAGQSFTAHRIERHLQSRDNLWESSLNSEDNNDESSKQRKPSNPYTRDYLAASRIDVWRARIGPWVSVEVLANDLTTATERSQGGRHLRQAAIAETLALQSLLDAPRETLKEPSSKARDELPLQPASHLSTQDLPTAGEFNAVTKCLELIIGQQYEDLESDQASLMAYKEVARLVRKAIVELPGLQQLSSDQSRRNYQLDRMIYTARSWLLGAAWSHLYPTRVHPKPGEVELSWMYGYKRRFTTLKKNWLTGLHEDIPLAVFPGPELPLYGNGRTAPKHTGSGPSSPVMAMLHSMWRMVAGTSRGASQRPEQNTRIEPDEPPPHPEPEDTEGDFFLAADMFDNKERRATFAAVSLEEAKDDRDFYLLARKKLQAARFLSKEKQGTFELPSDISLAKFFFLPSKTDVVTVIPYAECTDNPFTPPRPYYHGTRSVSAATTEAQSEATADIWELILGIDPDADKAMRIFFQILGEYIRDGVRRPDSGAGLKTVLNMLPRRPTPPALERKPWVKEWCFHASYASAGRDQGPSWVGVVAVGGMIAGVIFACVWLWKVDGKDLQNASTVFLPLDQYFLYISSSPLLVTSPSPTSRERTTMEAAGFAAAIVAFIDFSYKIVKGSYGLYQSPAGTSNEHVHIDTVVKDLTEVAKCLHPASVAASGAPRHRQALQQLALGCQNVAEELTKILEDLKRKDGNKAWRSLEARWKSLRQESTLASLEKRLEKYQSQIMMRLQLILEWVFDRKIQIEAEDQLVSMTKVVDDLRSVLQNLALAPIQTPADVRVLNRLYFQTMFDRQEAISEASHGTFQWFLAGEPPTLSHEYVQEIFGQIPKNETHEQRVKTARNFIPSVQDKIDDQVQVYKKFQHWLNVGGAFHISGKPGSGKSTLMRCLVEDPRLMTRLEQWAGGKKLVFASFFFSRLGDGDQESLSGFYRSILFSVLEQCSDLIKDVFPAALATTGRRGAQWQDNPFTIAELRQALDLLIGDKSTTSRFGDCRFCFFVDGLDEYDGDSSDHFELAEQLKRWADSPAIRICVSSRPHIEFLDVFDEESRIYLHQATNLDILRLIHGELRKAKLLEHLMMGSQASAGSETVLTASDLLARELSKRANGVFLWVRLAIRSIHHGKRHRYSIQRLQENIQKLPAELDTLFDQMLQGVRSEDRQLSAKLLLLLTSERFEVQSRNVTLPMVSYIDDLDDESFPFSLAIDNIPEKEIRERLETGRCLLQSLTMGLFETKKSISDLEQNPRLLESWSPEGNFISALHSTVLEYFRTPARKQALHAEAGDFDVHGALVRLRLATLMTNPTREDSTIIHMSFFKSLETIFHPGSDKSGQVSRAVFDKLDAIRCCKTTVQGVWERLDAEYPSRRKHSGGNPDEETIDYDSDVCEIPMRRDSFVPYMAAVWGQVDIVTAKVQADKTLLSQVGGQVNLLSTACHCRNTRLVADLLALGASPMDEMVVSDKTISRRTTKDRRIKVTVWSVFLWAAFAKNRHVKDPGFRLDLEFYDILGLMLQKSPDLDIIFRFATKSGPGTSSRSVELSLESLIRILKPSDLHKFLAQIKETRKHGDGQSNEITLEKGLEAFGPDEFRIPPKFQELQVGDRVLRDLDVNRW</sequence>
<reference evidence="6" key="1">
    <citation type="journal article" date="2021" name="Nat. Commun.">
        <title>Genetic determinants of endophytism in the Arabidopsis root mycobiome.</title>
        <authorList>
            <person name="Mesny F."/>
            <person name="Miyauchi S."/>
            <person name="Thiergart T."/>
            <person name="Pickel B."/>
            <person name="Atanasova L."/>
            <person name="Karlsson M."/>
            <person name="Huettel B."/>
            <person name="Barry K.W."/>
            <person name="Haridas S."/>
            <person name="Chen C."/>
            <person name="Bauer D."/>
            <person name="Andreopoulos W."/>
            <person name="Pangilinan J."/>
            <person name="LaButti K."/>
            <person name="Riley R."/>
            <person name="Lipzen A."/>
            <person name="Clum A."/>
            <person name="Drula E."/>
            <person name="Henrissat B."/>
            <person name="Kohler A."/>
            <person name="Grigoriev I.V."/>
            <person name="Martin F.M."/>
            <person name="Hacquard S."/>
        </authorList>
    </citation>
    <scope>NUCLEOTIDE SEQUENCE</scope>
    <source>
        <strain evidence="6">MPI-CAGE-AT-0016</strain>
    </source>
</reference>
<dbReference type="InterPro" id="IPR027417">
    <property type="entry name" value="P-loop_NTPase"/>
</dbReference>
<organism evidence="6 7">
    <name type="scientific">Plectosphaerella cucumerina</name>
    <dbReference type="NCBI Taxonomy" id="40658"/>
    <lineage>
        <taxon>Eukaryota</taxon>
        <taxon>Fungi</taxon>
        <taxon>Dikarya</taxon>
        <taxon>Ascomycota</taxon>
        <taxon>Pezizomycotina</taxon>
        <taxon>Sordariomycetes</taxon>
        <taxon>Hypocreomycetidae</taxon>
        <taxon>Glomerellales</taxon>
        <taxon>Plectosphaerellaceae</taxon>
        <taxon>Plectosphaerella</taxon>
    </lineage>
</organism>
<evidence type="ECO:0000256" key="3">
    <source>
        <dbReference type="SAM" id="Phobius"/>
    </source>
</evidence>
<feature type="transmembrane region" description="Helical" evidence="3">
    <location>
        <begin position="641"/>
        <end position="662"/>
    </location>
</feature>
<evidence type="ECO:0000259" key="5">
    <source>
        <dbReference type="Pfam" id="PF25053"/>
    </source>
</evidence>
<feature type="region of interest" description="Disordered" evidence="2">
    <location>
        <begin position="414"/>
        <end position="444"/>
    </location>
</feature>
<accession>A0A8K0TFI9</accession>
<dbReference type="Pfam" id="PF25053">
    <property type="entry name" value="DUF7791"/>
    <property type="match status" value="1"/>
</dbReference>
<evidence type="ECO:0000313" key="6">
    <source>
        <dbReference type="EMBL" id="KAH7362660.1"/>
    </source>
</evidence>
<keyword evidence="3" id="KW-1133">Transmembrane helix</keyword>
<feature type="region of interest" description="Disordered" evidence="2">
    <location>
        <begin position="220"/>
        <end position="246"/>
    </location>
</feature>
<feature type="region of interest" description="Disordered" evidence="2">
    <location>
        <begin position="133"/>
        <end position="157"/>
    </location>
</feature>
<evidence type="ECO:0000256" key="1">
    <source>
        <dbReference type="ARBA" id="ARBA00022737"/>
    </source>
</evidence>
<dbReference type="Gene3D" id="3.40.50.300">
    <property type="entry name" value="P-loop containing nucleotide triphosphate hydrolases"/>
    <property type="match status" value="1"/>
</dbReference>
<evidence type="ECO:0000313" key="7">
    <source>
        <dbReference type="Proteomes" id="UP000813385"/>
    </source>
</evidence>
<gene>
    <name evidence="6" type="ORF">B0T11DRAFT_318294</name>
</gene>
<keyword evidence="7" id="KW-1185">Reference proteome</keyword>
<feature type="domain" description="Nephrocystin 3-like N-terminal" evidence="4">
    <location>
        <begin position="970"/>
        <end position="1145"/>
    </location>
</feature>
<dbReference type="Pfam" id="PF24883">
    <property type="entry name" value="NPHP3_N"/>
    <property type="match status" value="1"/>
</dbReference>
<dbReference type="PANTHER" id="PTHR10039:SF5">
    <property type="entry name" value="NACHT DOMAIN-CONTAINING PROTEIN"/>
    <property type="match status" value="1"/>
</dbReference>
<evidence type="ECO:0000259" key="4">
    <source>
        <dbReference type="Pfam" id="PF24883"/>
    </source>
</evidence>
<keyword evidence="1" id="KW-0677">Repeat</keyword>
<feature type="domain" description="DUF7791" evidence="5">
    <location>
        <begin position="1269"/>
        <end position="1415"/>
    </location>
</feature>
<dbReference type="InterPro" id="IPR056884">
    <property type="entry name" value="NPHP3-like_N"/>
</dbReference>
<evidence type="ECO:0000256" key="2">
    <source>
        <dbReference type="SAM" id="MobiDB-lite"/>
    </source>
</evidence>
<dbReference type="PANTHER" id="PTHR10039">
    <property type="entry name" value="AMELOGENIN"/>
    <property type="match status" value="1"/>
</dbReference>
<keyword evidence="3" id="KW-0812">Transmembrane</keyword>
<evidence type="ECO:0008006" key="8">
    <source>
        <dbReference type="Google" id="ProtNLM"/>
    </source>
</evidence>
<name>A0A8K0TFI9_9PEZI</name>
<comment type="caution">
    <text evidence="6">The sequence shown here is derived from an EMBL/GenBank/DDBJ whole genome shotgun (WGS) entry which is preliminary data.</text>
</comment>
<feature type="compositionally biased region" description="Basic and acidic residues" evidence="2">
    <location>
        <begin position="424"/>
        <end position="439"/>
    </location>
</feature>
<feature type="compositionally biased region" description="Basic and acidic residues" evidence="2">
    <location>
        <begin position="220"/>
        <end position="233"/>
    </location>
</feature>
<protein>
    <recommendedName>
        <fullName evidence="8">NACHT domain-containing protein</fullName>
    </recommendedName>
</protein>
<dbReference type="Proteomes" id="UP000813385">
    <property type="component" value="Unassembled WGS sequence"/>
</dbReference>
<proteinExistence type="predicted"/>
<keyword evidence="3" id="KW-0472">Membrane</keyword>
<dbReference type="OrthoDB" id="10626417at2759"/>